<keyword evidence="2" id="KW-1185">Reference proteome</keyword>
<dbReference type="KEGG" id="vg:16574784"/>
<protein>
    <submittedName>
        <fullName evidence="1">Uncharacterized protein</fullName>
    </submittedName>
</protein>
<evidence type="ECO:0000313" key="1">
    <source>
        <dbReference type="EMBL" id="AGS81982.1"/>
    </source>
</evidence>
<dbReference type="Proteomes" id="UP000015545">
    <property type="component" value="Segment"/>
</dbReference>
<name>S5VV53_9CAUD</name>
<accession>S5VV53</accession>
<reference evidence="1 2" key="1">
    <citation type="journal article" date="2014" name="Genome Announc.">
        <title>Complete Genome Sequence of the Novel Giant Pseudomonas Phage PaBG.</title>
        <authorList>
            <person name="Sykilinda N.N."/>
            <person name="Bondar A.A."/>
            <person name="Gorshkova A.S."/>
            <person name="Kurochkina L.P."/>
            <person name="Kulikov E.E."/>
            <person name="Shneider M.M."/>
            <person name="Kadykov V.A."/>
            <person name="Solovjeva N.V."/>
            <person name="Kabilov M.R."/>
            <person name="Mesyanzhinov V.V."/>
            <person name="Vlassov V.V."/>
            <person name="Drukker V.V."/>
            <person name="Miroshnikov K.A."/>
        </authorList>
    </citation>
    <scope>NUCLEOTIDE SEQUENCE [LARGE SCALE GENOMIC DNA]</scope>
</reference>
<evidence type="ECO:0000313" key="2">
    <source>
        <dbReference type="Proteomes" id="UP000015545"/>
    </source>
</evidence>
<proteinExistence type="predicted"/>
<dbReference type="EMBL" id="KF147891">
    <property type="protein sequence ID" value="AGS81982.1"/>
    <property type="molecule type" value="Genomic_DNA"/>
</dbReference>
<sequence length="133" mass="15540">MEEQFTENTIYAIVSVGGKHKELHFFELPPFGRVNGVNNTYRSYSAFRQRMRRAFSAQLAKSQKAGNGWQLPATFKSVRTNWAEVDAVFAMELPLMFADLPRFKHANLAEFYHAIRYDIKRKRFLKDGEDFKP</sequence>
<dbReference type="RefSeq" id="YP_008433429.1">
    <property type="nucleotide sequence ID" value="NC_022096.1"/>
</dbReference>
<dbReference type="GeneID" id="16574784"/>
<organism evidence="1 2">
    <name type="scientific">Pseudomonas phage PaBG</name>
    <dbReference type="NCBI Taxonomy" id="1335230"/>
    <lineage>
        <taxon>Viruses</taxon>
        <taxon>Duplodnaviria</taxon>
        <taxon>Heunggongvirae</taxon>
        <taxon>Uroviricota</taxon>
        <taxon>Caudoviricetes</taxon>
        <taxon>Baikalvirus</taxon>
        <taxon>Baikalvirus PaBG</taxon>
    </lineage>
</organism>
<gene>
    <name evidence="1" type="ORF">PaBG_00098</name>
</gene>